<dbReference type="Proteomes" id="UP000681715">
    <property type="component" value="Segment"/>
</dbReference>
<reference evidence="2" key="1">
    <citation type="journal article" date="2021" name="Viruses">
        <title>Improving the Inhibitory Effect of Phages against Pseudomonas aeruginosa Isolated from a Burn Patient Using a Combination of Phages and Antibiotics.</title>
        <authorList>
            <person name="Aghaee B.L."/>
            <person name="Khan Mirzaei M."/>
            <person name="Alikhani M.Y."/>
            <person name="Mojtahedi A."/>
            <person name="Maurice C.F."/>
        </authorList>
    </citation>
    <scope>NUCLEOTIDE SEQUENCE [LARGE SCALE GENOMIC DNA]</scope>
</reference>
<dbReference type="GeneID" id="80101694"/>
<evidence type="ECO:0000313" key="1">
    <source>
        <dbReference type="EMBL" id="QGK90283.1"/>
    </source>
</evidence>
<name>A0A8T8BGB2_9CAUD</name>
<proteinExistence type="predicted"/>
<protein>
    <submittedName>
        <fullName evidence="1">Uncharacterized protein</fullName>
    </submittedName>
</protein>
<organism evidence="1 2">
    <name type="scientific">Pseudomonas phage vB_PA45_GUMS</name>
    <dbReference type="NCBI Taxonomy" id="2656517"/>
    <lineage>
        <taxon>Viruses</taxon>
        <taxon>Duplodnaviria</taxon>
        <taxon>Heunggongvirae</taxon>
        <taxon>Uroviricota</taxon>
        <taxon>Caudoviricetes</taxon>
        <taxon>Vandenendeviridae</taxon>
        <taxon>Skurskavirinae</taxon>
        <taxon>Pakpunavirus</taxon>
        <taxon>Pakpunavirus GUMS</taxon>
    </lineage>
</organism>
<dbReference type="KEGG" id="vg:80101694"/>
<evidence type="ECO:0000313" key="2">
    <source>
        <dbReference type="Proteomes" id="UP000681715"/>
    </source>
</evidence>
<sequence>MKTTEQRQAILPGAAGSQATGAYYPIYWDDRGYFIGPMRHWKIYNRCV</sequence>
<dbReference type="RefSeq" id="YP_010764868.1">
    <property type="nucleotide sequence ID" value="NC_073619.1"/>
</dbReference>
<keyword evidence="2" id="KW-1185">Reference proteome</keyword>
<accession>A0A8T8BGB2</accession>
<dbReference type="EMBL" id="MN563785">
    <property type="protein sequence ID" value="QGK90283.1"/>
    <property type="molecule type" value="Genomic_DNA"/>
</dbReference>